<dbReference type="PANTHER" id="PTHR45024">
    <property type="entry name" value="DEHYDROGENASES, SHORT CHAIN"/>
    <property type="match status" value="1"/>
</dbReference>
<protein>
    <submittedName>
        <fullName evidence="3">Uncharacterized protein</fullName>
    </submittedName>
</protein>
<comment type="similarity">
    <text evidence="1">Belongs to the short-chain dehydrogenases/reductases (SDR) family.</text>
</comment>
<dbReference type="Proteomes" id="UP000565441">
    <property type="component" value="Unassembled WGS sequence"/>
</dbReference>
<keyword evidence="2" id="KW-0560">Oxidoreductase</keyword>
<dbReference type="OrthoDB" id="3592703at2759"/>
<proteinExistence type="inferred from homology"/>
<keyword evidence="4" id="KW-1185">Reference proteome</keyword>
<dbReference type="InterPro" id="IPR036291">
    <property type="entry name" value="NAD(P)-bd_dom_sf"/>
</dbReference>
<dbReference type="GO" id="GO:0016491">
    <property type="term" value="F:oxidoreductase activity"/>
    <property type="evidence" value="ECO:0007669"/>
    <property type="project" value="UniProtKB-KW"/>
</dbReference>
<dbReference type="EMBL" id="JAACJP010000002">
    <property type="protein sequence ID" value="KAF5386978.1"/>
    <property type="molecule type" value="Genomic_DNA"/>
</dbReference>
<name>A0A8H5MAL8_9AGAR</name>
<dbReference type="AlphaFoldDB" id="A0A8H5MAL8"/>
<gene>
    <name evidence="3" type="ORF">D9615_002108</name>
</gene>
<accession>A0A8H5MAL8</accession>
<comment type="caution">
    <text evidence="3">The sequence shown here is derived from an EMBL/GenBank/DDBJ whole genome shotgun (WGS) entry which is preliminary data.</text>
</comment>
<evidence type="ECO:0000313" key="4">
    <source>
        <dbReference type="Proteomes" id="UP000565441"/>
    </source>
</evidence>
<dbReference type="Gene3D" id="3.40.50.720">
    <property type="entry name" value="NAD(P)-binding Rossmann-like Domain"/>
    <property type="match status" value="1"/>
</dbReference>
<evidence type="ECO:0000313" key="3">
    <source>
        <dbReference type="EMBL" id="KAF5386978.1"/>
    </source>
</evidence>
<dbReference type="PANTHER" id="PTHR45024:SF2">
    <property type="entry name" value="SCP2 DOMAIN-CONTAINING PROTEIN"/>
    <property type="match status" value="1"/>
</dbReference>
<dbReference type="SUPFAM" id="SSF51735">
    <property type="entry name" value="NAD(P)-binding Rossmann-fold domains"/>
    <property type="match status" value="1"/>
</dbReference>
<evidence type="ECO:0000256" key="2">
    <source>
        <dbReference type="ARBA" id="ARBA00023002"/>
    </source>
</evidence>
<sequence length="166" mass="17895">MALMGFTKTLAQEGAKYGIKSTAIAPIAASPMTETIMPPEMLANLSPEYVAPFVAVLCHPDRPDASGKVFKLGAGFIAENQWERSNGTVFKTDSSFTPSAVKAKWSEITDFSNRYYRLDGKLKQAAKLPPNTQSSPEVRFDSQTVIITGMGAGLDARVTTAPNNHP</sequence>
<organism evidence="3 4">
    <name type="scientific">Tricholomella constricta</name>
    <dbReference type="NCBI Taxonomy" id="117010"/>
    <lineage>
        <taxon>Eukaryota</taxon>
        <taxon>Fungi</taxon>
        <taxon>Dikarya</taxon>
        <taxon>Basidiomycota</taxon>
        <taxon>Agaricomycotina</taxon>
        <taxon>Agaricomycetes</taxon>
        <taxon>Agaricomycetidae</taxon>
        <taxon>Agaricales</taxon>
        <taxon>Tricholomatineae</taxon>
        <taxon>Lyophyllaceae</taxon>
        <taxon>Tricholomella</taxon>
    </lineage>
</organism>
<dbReference type="Gene3D" id="1.10.287.4290">
    <property type="match status" value="1"/>
</dbReference>
<reference evidence="3 4" key="1">
    <citation type="journal article" date="2020" name="ISME J.">
        <title>Uncovering the hidden diversity of litter-decomposition mechanisms in mushroom-forming fungi.</title>
        <authorList>
            <person name="Floudas D."/>
            <person name="Bentzer J."/>
            <person name="Ahren D."/>
            <person name="Johansson T."/>
            <person name="Persson P."/>
            <person name="Tunlid A."/>
        </authorList>
    </citation>
    <scope>NUCLEOTIDE SEQUENCE [LARGE SCALE GENOMIC DNA]</scope>
    <source>
        <strain evidence="3 4">CBS 661.87</strain>
    </source>
</reference>
<dbReference type="InterPro" id="IPR051687">
    <property type="entry name" value="Peroxisomal_Beta-Oxidation"/>
</dbReference>
<evidence type="ECO:0000256" key="1">
    <source>
        <dbReference type="ARBA" id="ARBA00006484"/>
    </source>
</evidence>